<proteinExistence type="predicted"/>
<evidence type="ECO:0000313" key="6">
    <source>
        <dbReference type="Proteomes" id="UP000752171"/>
    </source>
</evidence>
<dbReference type="Pfam" id="PF13855">
    <property type="entry name" value="LRR_8"/>
    <property type="match status" value="2"/>
</dbReference>
<evidence type="ECO:0000256" key="2">
    <source>
        <dbReference type="ARBA" id="ARBA00022737"/>
    </source>
</evidence>
<dbReference type="InterPro" id="IPR026906">
    <property type="entry name" value="LRR_5"/>
</dbReference>
<keyword evidence="1" id="KW-0433">Leucine-rich repeat</keyword>
<gene>
    <name evidence="5" type="primary">NRROS</name>
    <name evidence="5" type="ORF">AMEX_G12884</name>
</gene>
<protein>
    <submittedName>
        <fullName evidence="5">Negative regulator of reactive oxygen species-like</fullName>
    </submittedName>
</protein>
<dbReference type="Gene3D" id="3.80.10.10">
    <property type="entry name" value="Ribonuclease Inhibitor"/>
    <property type="match status" value="4"/>
</dbReference>
<dbReference type="Pfam" id="PF13306">
    <property type="entry name" value="LRR_5"/>
    <property type="match status" value="1"/>
</dbReference>
<dbReference type="SUPFAM" id="SSF52047">
    <property type="entry name" value="RNI-like"/>
    <property type="match status" value="1"/>
</dbReference>
<dbReference type="Pfam" id="PF13516">
    <property type="entry name" value="LRR_6"/>
    <property type="match status" value="1"/>
</dbReference>
<name>A0A8T2LJG3_ASTMX</name>
<dbReference type="InterPro" id="IPR003591">
    <property type="entry name" value="Leu-rich_rpt_typical-subtyp"/>
</dbReference>
<sequence>MALYFISFLVLFTLCASLLSSTVTYKPSVLEQSWKNRNLSSIPVELDHSLQVLDLSNNAIEHLNILNLKTLEKLDLSYNRLNFIEKDAFKELVHMDYLNLAMNLLDSNVINNSKAFLNLYGLKQLDISLNNLDSEAVGLYIQNATALEQIALNGNSLTRLTPDLFANNRNLVTIDFENNNIFEIEEGTFEHLEKLSVLNLARNNLVHVCDFQLYQLTSLNLSQNSIQFFLSQQNENMYLLKNLDLGYNNLLYFPVLPKKNRLKYLHLQYNKIGALGLEVSISEAKLLHQNLTQDTEEIRNNTSDSKDLLKSLLKLRYIDLKANDFRDFSLTSLSDLMQNLEMLNLSDNCLQKISLGMLGKDNDNQTQAKPISLPFLRHINLQDNEIEYLPKVVFDSLPKLEMLILKGNGVKLCLAKTNISTDTCVSFRGIRSLKHLDLRENGLETIVPYAFIKTQLMSLDLAGNTNLFLGKRSLEGLQRSLKSLSISNSNASSSRVFIPCMTKLRSLNISHNRFHNLSQSFRCLPLTVLDLRSNNFTSLDSVLTNVAVTLDLIYISNNAYSCCNTRWLSVLNKSQIRIPDLDQASCQYESAGNITFHSLLKHNIQCRSVFWISPSIIWAVMLCVMIFLAVVAFVKIMYAKGSLIV</sequence>
<accession>A0A8T2LJG3</accession>
<keyword evidence="3" id="KW-0472">Membrane</keyword>
<keyword evidence="4" id="KW-0732">Signal</keyword>
<dbReference type="PROSITE" id="PS51450">
    <property type="entry name" value="LRR"/>
    <property type="match status" value="4"/>
</dbReference>
<dbReference type="OMA" id="HANWRLM"/>
<dbReference type="Proteomes" id="UP000752171">
    <property type="component" value="Unassembled WGS sequence"/>
</dbReference>
<evidence type="ECO:0000256" key="3">
    <source>
        <dbReference type="SAM" id="Phobius"/>
    </source>
</evidence>
<keyword evidence="2" id="KW-0677">Repeat</keyword>
<dbReference type="InterPro" id="IPR032675">
    <property type="entry name" value="LRR_dom_sf"/>
</dbReference>
<dbReference type="SMART" id="SM00369">
    <property type="entry name" value="LRR_TYP"/>
    <property type="match status" value="10"/>
</dbReference>
<feature type="transmembrane region" description="Helical" evidence="3">
    <location>
        <begin position="609"/>
        <end position="634"/>
    </location>
</feature>
<dbReference type="InterPro" id="IPR001611">
    <property type="entry name" value="Leu-rich_rpt"/>
</dbReference>
<feature type="chain" id="PRO_5035854855" evidence="4">
    <location>
        <begin position="18"/>
        <end position="645"/>
    </location>
</feature>
<dbReference type="PANTHER" id="PTHR45712">
    <property type="entry name" value="AGAP008170-PA"/>
    <property type="match status" value="1"/>
</dbReference>
<evidence type="ECO:0000313" key="5">
    <source>
        <dbReference type="EMBL" id="KAG9271943.1"/>
    </source>
</evidence>
<feature type="signal peptide" evidence="4">
    <location>
        <begin position="1"/>
        <end position="17"/>
    </location>
</feature>
<dbReference type="InterPro" id="IPR050333">
    <property type="entry name" value="SLRP"/>
</dbReference>
<comment type="caution">
    <text evidence="5">The sequence shown here is derived from an EMBL/GenBank/DDBJ whole genome shotgun (WGS) entry which is preliminary data.</text>
</comment>
<evidence type="ECO:0000256" key="4">
    <source>
        <dbReference type="SAM" id="SignalP"/>
    </source>
</evidence>
<dbReference type="KEGG" id="amex:103034045"/>
<dbReference type="PANTHER" id="PTHR45712:SF22">
    <property type="entry name" value="INSULIN-LIKE GROWTH FACTOR-BINDING PROTEIN COMPLEX ACID LABILE SUBUNIT"/>
    <property type="match status" value="1"/>
</dbReference>
<dbReference type="AlphaFoldDB" id="A0A8T2LJG3"/>
<dbReference type="EMBL" id="JAICCE010000010">
    <property type="protein sequence ID" value="KAG9271943.1"/>
    <property type="molecule type" value="Genomic_DNA"/>
</dbReference>
<dbReference type="PRINTS" id="PR00019">
    <property type="entry name" value="LEURICHRPT"/>
</dbReference>
<dbReference type="SUPFAM" id="SSF52058">
    <property type="entry name" value="L domain-like"/>
    <property type="match status" value="1"/>
</dbReference>
<evidence type="ECO:0000256" key="1">
    <source>
        <dbReference type="ARBA" id="ARBA00022614"/>
    </source>
</evidence>
<keyword evidence="3" id="KW-1133">Transmembrane helix</keyword>
<reference evidence="5 6" key="1">
    <citation type="submission" date="2021-07" db="EMBL/GenBank/DDBJ databases">
        <authorList>
            <person name="Imarazene B."/>
            <person name="Zahm M."/>
            <person name="Klopp C."/>
            <person name="Cabau C."/>
            <person name="Beille S."/>
            <person name="Jouanno E."/>
            <person name="Castinel A."/>
            <person name="Lluch J."/>
            <person name="Gil L."/>
            <person name="Kuchtly C."/>
            <person name="Lopez Roques C."/>
            <person name="Donnadieu C."/>
            <person name="Parrinello H."/>
            <person name="Journot L."/>
            <person name="Du K."/>
            <person name="Schartl M."/>
            <person name="Retaux S."/>
            <person name="Guiguen Y."/>
        </authorList>
    </citation>
    <scope>NUCLEOTIDE SEQUENCE [LARGE SCALE GENOMIC DNA]</scope>
    <source>
        <strain evidence="5">Pach_M1</strain>
        <tissue evidence="5">Testis</tissue>
    </source>
</reference>
<keyword evidence="3" id="KW-0812">Transmembrane</keyword>
<organism evidence="5 6">
    <name type="scientific">Astyanax mexicanus</name>
    <name type="common">Blind cave fish</name>
    <name type="synonym">Astyanax fasciatus mexicanus</name>
    <dbReference type="NCBI Taxonomy" id="7994"/>
    <lineage>
        <taxon>Eukaryota</taxon>
        <taxon>Metazoa</taxon>
        <taxon>Chordata</taxon>
        <taxon>Craniata</taxon>
        <taxon>Vertebrata</taxon>
        <taxon>Euteleostomi</taxon>
        <taxon>Actinopterygii</taxon>
        <taxon>Neopterygii</taxon>
        <taxon>Teleostei</taxon>
        <taxon>Ostariophysi</taxon>
        <taxon>Characiformes</taxon>
        <taxon>Characoidei</taxon>
        <taxon>Acestrorhamphidae</taxon>
        <taxon>Acestrorhamphinae</taxon>
        <taxon>Astyanax</taxon>
    </lineage>
</organism>